<dbReference type="Gene3D" id="2.60.40.10">
    <property type="entry name" value="Immunoglobulins"/>
    <property type="match status" value="1"/>
</dbReference>
<feature type="transmembrane region" description="Helical" evidence="1">
    <location>
        <begin position="371"/>
        <end position="390"/>
    </location>
</feature>
<keyword evidence="1" id="KW-0472">Membrane</keyword>
<evidence type="ECO:0000256" key="1">
    <source>
        <dbReference type="SAM" id="Phobius"/>
    </source>
</evidence>
<dbReference type="AlphaFoldDB" id="A0A660SJT8"/>
<dbReference type="EMBL" id="QNBD01000108">
    <property type="protein sequence ID" value="RKX71034.1"/>
    <property type="molecule type" value="Genomic_DNA"/>
</dbReference>
<organism evidence="3 4">
    <name type="scientific">candidate division TA06 bacterium</name>
    <dbReference type="NCBI Taxonomy" id="2250710"/>
    <lineage>
        <taxon>Bacteria</taxon>
        <taxon>Bacteria division TA06</taxon>
    </lineage>
</organism>
<sequence length="409" mass="45718">MDRYRVVFLILMLFLSLSVYGDEKIAPNDVQETFSDTTLFSVKINPISNFKGEDIPNDAGQSIGLSWEVSDDKSVNFYKILRSENPDGPFNSIVQLTSKFRRYDDRDDIKDKKDYYYKIIVMDNERESIESDVYGPYKSYAQWFNKKRAIVLFLALLFGFFILYYMKKAKKDPNMFIRKISGLDALDDAVGRSTEMGKPIMYILGIGEITELPTLAGLNILGDVAQKAFEYGSSIRVPCYDPVVMTTAQEVVKQSAYAAGRPDAFNKNDIMYITKDQFGYAAGCDGMMIREKPGAIFLQGVFYAEALILAETGYSVGAIQIAGTTMTSQLPFFVAACDYTLIGEEMLAASAYLSKDPDMVGTIKGEDAGKLIILLFTLIMVLMGTLGYIFHISPIIKIFDAIVALFIQG</sequence>
<feature type="transmembrane region" description="Helical" evidence="1">
    <location>
        <begin position="149"/>
        <end position="166"/>
    </location>
</feature>
<protein>
    <recommendedName>
        <fullName evidence="2">DUF6754 domain-containing protein</fullName>
    </recommendedName>
</protein>
<dbReference type="InterPro" id="IPR013783">
    <property type="entry name" value="Ig-like_fold"/>
</dbReference>
<name>A0A660SJT8_UNCT6</name>
<evidence type="ECO:0000259" key="2">
    <source>
        <dbReference type="Pfam" id="PF20539"/>
    </source>
</evidence>
<evidence type="ECO:0000313" key="4">
    <source>
        <dbReference type="Proteomes" id="UP000271125"/>
    </source>
</evidence>
<dbReference type="Proteomes" id="UP000271125">
    <property type="component" value="Unassembled WGS sequence"/>
</dbReference>
<dbReference type="InterPro" id="IPR046642">
    <property type="entry name" value="DUF6754"/>
</dbReference>
<accession>A0A660SJT8</accession>
<dbReference type="Pfam" id="PF20539">
    <property type="entry name" value="DUF6754"/>
    <property type="match status" value="1"/>
</dbReference>
<proteinExistence type="predicted"/>
<feature type="domain" description="DUF6754" evidence="2">
    <location>
        <begin position="141"/>
        <end position="388"/>
    </location>
</feature>
<gene>
    <name evidence="3" type="ORF">DRP43_02860</name>
</gene>
<keyword evidence="1" id="KW-0812">Transmembrane</keyword>
<evidence type="ECO:0000313" key="3">
    <source>
        <dbReference type="EMBL" id="RKX71034.1"/>
    </source>
</evidence>
<comment type="caution">
    <text evidence="3">The sequence shown here is derived from an EMBL/GenBank/DDBJ whole genome shotgun (WGS) entry which is preliminary data.</text>
</comment>
<reference evidence="3 4" key="1">
    <citation type="submission" date="2018-06" db="EMBL/GenBank/DDBJ databases">
        <title>Extensive metabolic versatility and redundancy in microbially diverse, dynamic hydrothermal sediments.</title>
        <authorList>
            <person name="Dombrowski N."/>
            <person name="Teske A."/>
            <person name="Baker B.J."/>
        </authorList>
    </citation>
    <scope>NUCLEOTIDE SEQUENCE [LARGE SCALE GENOMIC DNA]</scope>
    <source>
        <strain evidence="3">B10_G13</strain>
    </source>
</reference>
<keyword evidence="1" id="KW-1133">Transmembrane helix</keyword>